<dbReference type="RefSeq" id="WP_046509316.1">
    <property type="nucleotide sequence ID" value="NZ_CBDDLU010000002.1"/>
</dbReference>
<dbReference type="Gene3D" id="3.30.70.1060">
    <property type="entry name" value="Dimeric alpha+beta barrel"/>
    <property type="match status" value="1"/>
</dbReference>
<dbReference type="InterPro" id="IPR005545">
    <property type="entry name" value="YCII"/>
</dbReference>
<dbReference type="PANTHER" id="PTHR33606:SF3">
    <property type="entry name" value="PROTEIN YCII"/>
    <property type="match status" value="1"/>
</dbReference>
<dbReference type="PATRIC" id="fig|1549748.8.peg.2052"/>
<accession>A0A0M2R5U3</accession>
<dbReference type="SUPFAM" id="SSF54909">
    <property type="entry name" value="Dimeric alpha+beta barrel"/>
    <property type="match status" value="1"/>
</dbReference>
<dbReference type="OrthoDB" id="2293521at2"/>
<comment type="caution">
    <text evidence="3">The sequence shown here is derived from an EMBL/GenBank/DDBJ whole genome shotgun (WGS) entry which is preliminary data.</text>
</comment>
<gene>
    <name evidence="3" type="ORF">WH95_16430</name>
</gene>
<proteinExistence type="inferred from homology"/>
<keyword evidence="4" id="KW-1185">Reference proteome</keyword>
<organism evidence="3 4">
    <name type="scientific">Kiloniella litopenaei</name>
    <dbReference type="NCBI Taxonomy" id="1549748"/>
    <lineage>
        <taxon>Bacteria</taxon>
        <taxon>Pseudomonadati</taxon>
        <taxon>Pseudomonadota</taxon>
        <taxon>Alphaproteobacteria</taxon>
        <taxon>Rhodospirillales</taxon>
        <taxon>Kiloniellaceae</taxon>
        <taxon>Kiloniella</taxon>
    </lineage>
</organism>
<comment type="similarity">
    <text evidence="1">Belongs to the YciI family.</text>
</comment>
<protein>
    <recommendedName>
        <fullName evidence="2">YCII-related domain-containing protein</fullName>
    </recommendedName>
</protein>
<dbReference type="AlphaFoldDB" id="A0A0M2R5U3"/>
<dbReference type="PANTHER" id="PTHR33606">
    <property type="entry name" value="PROTEIN YCII"/>
    <property type="match status" value="1"/>
</dbReference>
<feature type="domain" description="YCII-related" evidence="2">
    <location>
        <begin position="1"/>
        <end position="88"/>
    </location>
</feature>
<evidence type="ECO:0000259" key="2">
    <source>
        <dbReference type="Pfam" id="PF03795"/>
    </source>
</evidence>
<sequence>MKFIFSCVDKKDHAHVRAENRPAHLEYLNQFIDHIVVAGPTLGADYESMTGSLLILEFDDDTAAQEFALNDPYNKAGLFEQVTITPWKQALPK</sequence>
<dbReference type="Proteomes" id="UP000034491">
    <property type="component" value="Unassembled WGS sequence"/>
</dbReference>
<dbReference type="InterPro" id="IPR051807">
    <property type="entry name" value="Sec-metab_biosynth-assoc"/>
</dbReference>
<evidence type="ECO:0000313" key="4">
    <source>
        <dbReference type="Proteomes" id="UP000034491"/>
    </source>
</evidence>
<dbReference type="InterPro" id="IPR011008">
    <property type="entry name" value="Dimeric_a/b-barrel"/>
</dbReference>
<evidence type="ECO:0000256" key="1">
    <source>
        <dbReference type="ARBA" id="ARBA00007689"/>
    </source>
</evidence>
<dbReference type="Pfam" id="PF03795">
    <property type="entry name" value="YCII"/>
    <property type="match status" value="1"/>
</dbReference>
<evidence type="ECO:0000313" key="3">
    <source>
        <dbReference type="EMBL" id="KKJ75814.1"/>
    </source>
</evidence>
<name>A0A0M2R5U3_9PROT</name>
<reference evidence="3 4" key="1">
    <citation type="submission" date="2015-03" db="EMBL/GenBank/DDBJ databases">
        <title>Genome sequence of Kiloniella sp. P1-1, isolated from the gut microflora of Pacific white shrimp, Penaeus vannamei.</title>
        <authorList>
            <person name="Shao Z."/>
            <person name="Wang L."/>
            <person name="Li X."/>
        </authorList>
    </citation>
    <scope>NUCLEOTIDE SEQUENCE [LARGE SCALE GENOMIC DNA]</scope>
    <source>
        <strain evidence="3 4">P1-1</strain>
    </source>
</reference>
<dbReference type="STRING" id="1549748.WH95_16430"/>
<dbReference type="EMBL" id="LANI01000025">
    <property type="protein sequence ID" value="KKJ75814.1"/>
    <property type="molecule type" value="Genomic_DNA"/>
</dbReference>